<accession>A0A7S6SWR8</accession>
<reference evidence="1" key="1">
    <citation type="submission" date="2019-02" db="EMBL/GenBank/DDBJ databases">
        <authorList>
            <person name="Bachy C."/>
            <person name="Yung C.-M."/>
            <person name="Roux S."/>
            <person name="Sullivan M.B."/>
            <person name="Worden A.Z."/>
        </authorList>
    </citation>
    <scope>NUCLEOTIDE SEQUENCE</scope>
    <source>
        <strain evidence="1">BII-V1</strain>
    </source>
</reference>
<protein>
    <submittedName>
        <fullName evidence="1">Uncharacterized protein</fullName>
    </submittedName>
</protein>
<organism evidence="1">
    <name type="scientific">Bathycoccus sp. RCC716 virus 1</name>
    <dbReference type="NCBI Taxonomy" id="2530038"/>
    <lineage>
        <taxon>Viruses</taxon>
        <taxon>Varidnaviria</taxon>
        <taxon>Bamfordvirae</taxon>
        <taxon>Nucleocytoviricota</taxon>
        <taxon>Megaviricetes</taxon>
        <taxon>Algavirales</taxon>
        <taxon>Phycodnaviridae</taxon>
        <taxon>Prasinovirus</taxon>
    </lineage>
</organism>
<dbReference type="EMBL" id="MK522034">
    <property type="protein sequence ID" value="QOR60104.1"/>
    <property type="molecule type" value="Genomic_DNA"/>
</dbReference>
<sequence length="108" mass="12043">MGIIITESESLNNGIVLSEYYVGLRKNSNGKVSIHVDTYPSDSNSNTCTLTSYFDYHISKDAKTQGKTSINSHLVIADVIDLETSNTSMISHLYTELKKHHTNFTDDI</sequence>
<proteinExistence type="predicted"/>
<name>A0A7S6SWR8_9PHYC</name>
<evidence type="ECO:0000313" key="1">
    <source>
        <dbReference type="EMBL" id="QOR60104.1"/>
    </source>
</evidence>